<dbReference type="InterPro" id="IPR011055">
    <property type="entry name" value="Dup_hybrid_motif"/>
</dbReference>
<dbReference type="InterPro" id="IPR016047">
    <property type="entry name" value="M23ase_b-sheet_dom"/>
</dbReference>
<dbReference type="PANTHER" id="PTHR21666">
    <property type="entry name" value="PEPTIDASE-RELATED"/>
    <property type="match status" value="1"/>
</dbReference>
<dbReference type="InterPro" id="IPR018392">
    <property type="entry name" value="LysM"/>
</dbReference>
<geneLocation type="plasmid" evidence="2">
    <name>unnamed</name>
</geneLocation>
<dbReference type="InterPro" id="IPR036779">
    <property type="entry name" value="LysM_dom_sf"/>
</dbReference>
<keyword evidence="3" id="KW-1185">Reference proteome</keyword>
<dbReference type="CDD" id="cd00118">
    <property type="entry name" value="LysM"/>
    <property type="match status" value="2"/>
</dbReference>
<dbReference type="EMBL" id="JAXOFX010000002">
    <property type="protein sequence ID" value="MDZ5471161.1"/>
    <property type="molecule type" value="Genomic_DNA"/>
</dbReference>
<organism evidence="2 3">
    <name type="scientific">Robertmurraya mangrovi</name>
    <dbReference type="NCBI Taxonomy" id="3098077"/>
    <lineage>
        <taxon>Bacteria</taxon>
        <taxon>Bacillati</taxon>
        <taxon>Bacillota</taxon>
        <taxon>Bacilli</taxon>
        <taxon>Bacillales</taxon>
        <taxon>Bacillaceae</taxon>
        <taxon>Robertmurraya</taxon>
    </lineage>
</organism>
<evidence type="ECO:0000259" key="1">
    <source>
        <dbReference type="PROSITE" id="PS51782"/>
    </source>
</evidence>
<dbReference type="SUPFAM" id="SSF54106">
    <property type="entry name" value="LysM domain"/>
    <property type="match status" value="2"/>
</dbReference>
<keyword evidence="2" id="KW-0614">Plasmid</keyword>
<dbReference type="SMART" id="SM00257">
    <property type="entry name" value="LysM"/>
    <property type="match status" value="2"/>
</dbReference>
<proteinExistence type="predicted"/>
<accession>A0ABU5IVJ0</accession>
<dbReference type="PANTHER" id="PTHR21666:SF290">
    <property type="entry name" value="PEPTIDASE M23 DOMAIN PROTEIN"/>
    <property type="match status" value="1"/>
</dbReference>
<dbReference type="SUPFAM" id="SSF51261">
    <property type="entry name" value="Duplicated hybrid motif"/>
    <property type="match status" value="1"/>
</dbReference>
<dbReference type="Pfam" id="PF01551">
    <property type="entry name" value="Peptidase_M23"/>
    <property type="match status" value="1"/>
</dbReference>
<dbReference type="Gene3D" id="2.70.70.10">
    <property type="entry name" value="Glucose Permease (Domain IIA)"/>
    <property type="match status" value="1"/>
</dbReference>
<dbReference type="Pfam" id="PF01476">
    <property type="entry name" value="LysM"/>
    <property type="match status" value="2"/>
</dbReference>
<feature type="domain" description="LysM" evidence="1">
    <location>
        <begin position="276"/>
        <end position="319"/>
    </location>
</feature>
<evidence type="ECO:0000313" key="2">
    <source>
        <dbReference type="EMBL" id="MDZ5471161.1"/>
    </source>
</evidence>
<dbReference type="InterPro" id="IPR050570">
    <property type="entry name" value="Cell_wall_metabolism_enzyme"/>
</dbReference>
<dbReference type="Proteomes" id="UP001290455">
    <property type="component" value="Unassembled WGS sequence"/>
</dbReference>
<dbReference type="CDD" id="cd12797">
    <property type="entry name" value="M23_peptidase"/>
    <property type="match status" value="1"/>
</dbReference>
<dbReference type="Gene3D" id="3.10.350.10">
    <property type="entry name" value="LysM domain"/>
    <property type="match status" value="2"/>
</dbReference>
<feature type="domain" description="LysM" evidence="1">
    <location>
        <begin position="229"/>
        <end position="272"/>
    </location>
</feature>
<evidence type="ECO:0000313" key="3">
    <source>
        <dbReference type="Proteomes" id="UP001290455"/>
    </source>
</evidence>
<reference evidence="2 3" key="1">
    <citation type="submission" date="2023-11" db="EMBL/GenBank/DDBJ databases">
        <title>Bacillus jintuensis, isolated from a mudflat on the Beibu Gulf coast.</title>
        <authorList>
            <person name="Li M."/>
        </authorList>
    </citation>
    <scope>NUCLEOTIDE SEQUENCE [LARGE SCALE GENOMIC DNA]</scope>
    <source>
        <strain evidence="2 3">31A1R</strain>
        <plasmid evidence="2">unnamed</plasmid>
    </source>
</reference>
<name>A0ABU5IVJ0_9BACI</name>
<dbReference type="PROSITE" id="PS51782">
    <property type="entry name" value="LYSM"/>
    <property type="match status" value="2"/>
</dbReference>
<gene>
    <name evidence="2" type="ORF">SM124_05330</name>
</gene>
<comment type="caution">
    <text evidence="2">The sequence shown here is derived from an EMBL/GenBank/DDBJ whole genome shotgun (WGS) entry which is preliminary data.</text>
</comment>
<dbReference type="RefSeq" id="WP_322445233.1">
    <property type="nucleotide sequence ID" value="NZ_JAXOFX010000002.1"/>
</dbReference>
<protein>
    <submittedName>
        <fullName evidence="2">Peptidoglycan DD-metalloendopeptidase family protein</fullName>
    </submittedName>
</protein>
<sequence>MRDYIRCIMIASMFAICVSVLFLGGKHSQAATNIKDATDHWIWPADGIITDTFGTRQGNHKGIDIAGDYGTPIYTVDDGVVTKSYYSYSYGHVVFVRHNNHMETVYAHLKSRNVKEGQKVSQGHLVGEMGSTGDSSGVHLHFEVHQSEWTLNKENAINPVLALNEVKIGEVVTVFKSIKDSDVLAANGKMDTAEVEELLQKGHVHEGVNLGTDIEANETSNKDIEEQKVIHIVKYGESLWTIAKKYETTVDDILSTNKINGELIQPNQKIIIPNQEQYVVKSGDTLSSIAAKSNMTVNQIKTHNELTSDTIKPEQVLILQK</sequence>